<evidence type="ECO:0000313" key="4">
    <source>
        <dbReference type="EMBL" id="AXH96197.1"/>
    </source>
</evidence>
<protein>
    <recommendedName>
        <fullName evidence="3">Activator of Hsp90 ATPase homologue 1/2-like C-terminal domain-containing protein</fullName>
    </recommendedName>
</protein>
<sequence length="306" mass="33654">MSAPTEESTTELVLTRTVDATPEQVWTAWTTPGGLARWWWPHWQDTAYEMEARAGGRWSARSAEGDTGVEGEVLTVEQPRLLELSWAWAGEAAQDRVRVELTEHDGRTLVTVRHRTRAAGVDDYRAGWELVLANLASTLAPRGPELNRLDELPGPQLFLSQMVAAPAADVYAAWLDPDLLATWWWPEHPDTRFEIDAREGGRFRIWSERAGLRAEGTYLHLGGTQEPAILMTWAWGAGEQEDLVHVGFTDLGGDSTLVELTHAMAVESDGTDSPRRGWSAVLGSLTERLGGPGGGSEARRPPGRTG</sequence>
<comment type="similarity">
    <text evidence="1">Belongs to the AHA1 family.</text>
</comment>
<dbReference type="Gene3D" id="3.30.530.20">
    <property type="match status" value="2"/>
</dbReference>
<keyword evidence="5" id="KW-1185">Reference proteome</keyword>
<feature type="domain" description="Activator of Hsp90 ATPase homologue 1/2-like C-terminal" evidence="3">
    <location>
        <begin position="19"/>
        <end position="139"/>
    </location>
</feature>
<proteinExistence type="inferred from homology"/>
<evidence type="ECO:0000256" key="1">
    <source>
        <dbReference type="ARBA" id="ARBA00006817"/>
    </source>
</evidence>
<dbReference type="RefSeq" id="WP_114927962.1">
    <property type="nucleotide sequence ID" value="NZ_CP031229.1"/>
</dbReference>
<dbReference type="EMBL" id="CP031229">
    <property type="protein sequence ID" value="AXH96197.1"/>
    <property type="molecule type" value="Genomic_DNA"/>
</dbReference>
<reference evidence="4 5" key="1">
    <citation type="submission" date="2018-07" db="EMBL/GenBank/DDBJ databases">
        <title>Complete genome sequencing of Ornithinimicrobium sp. AMA3305.</title>
        <authorList>
            <person name="Bae J.-W."/>
        </authorList>
    </citation>
    <scope>NUCLEOTIDE SEQUENCE [LARGE SCALE GENOMIC DNA]</scope>
    <source>
        <strain evidence="4 5">AMA3305</strain>
    </source>
</reference>
<feature type="region of interest" description="Disordered" evidence="2">
    <location>
        <begin position="284"/>
        <end position="306"/>
    </location>
</feature>
<evidence type="ECO:0000256" key="2">
    <source>
        <dbReference type="SAM" id="MobiDB-lite"/>
    </source>
</evidence>
<dbReference type="Proteomes" id="UP000253790">
    <property type="component" value="Chromosome"/>
</dbReference>
<gene>
    <name evidence="4" type="ORF">DV701_08675</name>
</gene>
<dbReference type="InterPro" id="IPR023393">
    <property type="entry name" value="START-like_dom_sf"/>
</dbReference>
<feature type="domain" description="Activator of Hsp90 ATPase homologue 1/2-like C-terminal" evidence="3">
    <location>
        <begin position="165"/>
        <end position="289"/>
    </location>
</feature>
<name>A0A345NMD9_9MICO</name>
<dbReference type="Pfam" id="PF08327">
    <property type="entry name" value="AHSA1"/>
    <property type="match status" value="2"/>
</dbReference>
<accession>A0A345NMD9</accession>
<dbReference type="AlphaFoldDB" id="A0A345NMD9"/>
<evidence type="ECO:0000259" key="3">
    <source>
        <dbReference type="Pfam" id="PF08327"/>
    </source>
</evidence>
<dbReference type="KEGG" id="orn:DV701_08675"/>
<organism evidence="4 5">
    <name type="scientific">Ornithinimicrobium avium</name>
    <dbReference type="NCBI Taxonomy" id="2283195"/>
    <lineage>
        <taxon>Bacteria</taxon>
        <taxon>Bacillati</taxon>
        <taxon>Actinomycetota</taxon>
        <taxon>Actinomycetes</taxon>
        <taxon>Micrococcales</taxon>
        <taxon>Ornithinimicrobiaceae</taxon>
        <taxon>Ornithinimicrobium</taxon>
    </lineage>
</organism>
<dbReference type="OrthoDB" id="8755073at2"/>
<dbReference type="CDD" id="cd07814">
    <property type="entry name" value="SRPBCC_CalC_Aha1-like"/>
    <property type="match status" value="2"/>
</dbReference>
<dbReference type="SUPFAM" id="SSF55961">
    <property type="entry name" value="Bet v1-like"/>
    <property type="match status" value="2"/>
</dbReference>
<evidence type="ECO:0000313" key="5">
    <source>
        <dbReference type="Proteomes" id="UP000253790"/>
    </source>
</evidence>
<dbReference type="InterPro" id="IPR013538">
    <property type="entry name" value="ASHA1/2-like_C"/>
</dbReference>